<evidence type="ECO:0000256" key="2">
    <source>
        <dbReference type="ARBA" id="ARBA00009082"/>
    </source>
</evidence>
<proteinExistence type="inferred from homology"/>
<dbReference type="InterPro" id="IPR019306">
    <property type="entry name" value="TMEM231"/>
</dbReference>
<dbReference type="Pfam" id="PF10149">
    <property type="entry name" value="TM231"/>
    <property type="match status" value="1"/>
</dbReference>
<evidence type="ECO:0000256" key="11">
    <source>
        <dbReference type="ARBA" id="ARBA00024803"/>
    </source>
</evidence>
<keyword evidence="9" id="KW-0325">Glycoprotein</keyword>
<gene>
    <name evidence="12" type="ORF">HPLM_LOCUS5342</name>
</gene>
<evidence type="ECO:0000256" key="9">
    <source>
        <dbReference type="ARBA" id="ARBA00023180"/>
    </source>
</evidence>
<organism evidence="12 13">
    <name type="scientific">Haemonchus placei</name>
    <name type="common">Barber's pole worm</name>
    <dbReference type="NCBI Taxonomy" id="6290"/>
    <lineage>
        <taxon>Eukaryota</taxon>
        <taxon>Metazoa</taxon>
        <taxon>Ecdysozoa</taxon>
        <taxon>Nematoda</taxon>
        <taxon>Chromadorea</taxon>
        <taxon>Rhabditida</taxon>
        <taxon>Rhabditina</taxon>
        <taxon>Rhabditomorpha</taxon>
        <taxon>Strongyloidea</taxon>
        <taxon>Trichostrongylidae</taxon>
        <taxon>Haemonchus</taxon>
    </lineage>
</organism>
<comment type="subcellular location">
    <subcellularLocation>
        <location evidence="1">Cell projection</location>
        <location evidence="1">Cilium membrane</location>
        <topology evidence="1">Multi-pass membrane protein</topology>
    </subcellularLocation>
</comment>
<evidence type="ECO:0000256" key="5">
    <source>
        <dbReference type="ARBA" id="ARBA00022692"/>
    </source>
</evidence>
<keyword evidence="5" id="KW-0812">Transmembrane</keyword>
<dbReference type="AlphaFoldDB" id="A0A3P7TVK0"/>
<dbReference type="GO" id="GO:0060271">
    <property type="term" value="P:cilium assembly"/>
    <property type="evidence" value="ECO:0007669"/>
    <property type="project" value="TreeGrafter"/>
</dbReference>
<dbReference type="EMBL" id="UZAF01016323">
    <property type="protein sequence ID" value="VDO25691.1"/>
    <property type="molecule type" value="Genomic_DNA"/>
</dbReference>
<evidence type="ECO:0000313" key="13">
    <source>
        <dbReference type="Proteomes" id="UP000268014"/>
    </source>
</evidence>
<sequence>MTTFDLGGICSGMATCFRWREYYKVIEGDRRDVEHYTPHELALRITKLPFNVRLNRQVPPLLTEVDSQIHLKLRVVISEDEFTYKTDIWELLKWAATQYIVTFIVLNHLINSFLSCLFGNRLIEVVPCCKRL</sequence>
<keyword evidence="13" id="KW-1185">Reference proteome</keyword>
<evidence type="ECO:0000256" key="3">
    <source>
        <dbReference type="ARBA" id="ARBA00015087"/>
    </source>
</evidence>
<keyword evidence="8" id="KW-0472">Membrane</keyword>
<dbReference type="Proteomes" id="UP000268014">
    <property type="component" value="Unassembled WGS sequence"/>
</dbReference>
<keyword evidence="10" id="KW-0966">Cell projection</keyword>
<name>A0A3P7TVK0_HAEPC</name>
<evidence type="ECO:0000313" key="12">
    <source>
        <dbReference type="EMBL" id="VDO25691.1"/>
    </source>
</evidence>
<evidence type="ECO:0000256" key="1">
    <source>
        <dbReference type="ARBA" id="ARBA00004272"/>
    </source>
</evidence>
<keyword evidence="6" id="KW-1133">Transmembrane helix</keyword>
<dbReference type="PANTHER" id="PTHR14605:SF1">
    <property type="entry name" value="TRANSMEMBRANE PROTEIN 231"/>
    <property type="match status" value="1"/>
</dbReference>
<dbReference type="GO" id="GO:0035869">
    <property type="term" value="C:ciliary transition zone"/>
    <property type="evidence" value="ECO:0007669"/>
    <property type="project" value="TreeGrafter"/>
</dbReference>
<comment type="function">
    <text evidence="11">Transmembrane component of the tectonic-like complex, a complex localized at the transition zone of primary cilia and acting as a barrier that prevents diffusion of transmembrane proteins between the cilia and plasma membranes. Required for ciliogenesis and sonic hedgehog/SHH signaling.</text>
</comment>
<evidence type="ECO:0000256" key="10">
    <source>
        <dbReference type="ARBA" id="ARBA00023273"/>
    </source>
</evidence>
<reference evidence="12 13" key="1">
    <citation type="submission" date="2018-11" db="EMBL/GenBank/DDBJ databases">
        <authorList>
            <consortium name="Pathogen Informatics"/>
        </authorList>
    </citation>
    <scope>NUCLEOTIDE SEQUENCE [LARGE SCALE GENOMIC DNA]</scope>
    <source>
        <strain evidence="12 13">MHpl1</strain>
    </source>
</reference>
<dbReference type="PANTHER" id="PTHR14605">
    <property type="entry name" value="CHST5 PROTEIN"/>
    <property type="match status" value="1"/>
</dbReference>
<evidence type="ECO:0000256" key="8">
    <source>
        <dbReference type="ARBA" id="ARBA00023136"/>
    </source>
</evidence>
<evidence type="ECO:0000256" key="7">
    <source>
        <dbReference type="ARBA" id="ARBA00023069"/>
    </source>
</evidence>
<protein>
    <recommendedName>
        <fullName evidence="3">Transmembrane protein 231</fullName>
    </recommendedName>
</protein>
<dbReference type="OrthoDB" id="426438at2759"/>
<keyword evidence="7" id="KW-0969">Cilium</keyword>
<evidence type="ECO:0000256" key="6">
    <source>
        <dbReference type="ARBA" id="ARBA00022989"/>
    </source>
</evidence>
<evidence type="ECO:0000256" key="4">
    <source>
        <dbReference type="ARBA" id="ARBA00022475"/>
    </source>
</evidence>
<accession>A0A3P7TVK0</accession>
<dbReference type="GO" id="GO:0060170">
    <property type="term" value="C:ciliary membrane"/>
    <property type="evidence" value="ECO:0007669"/>
    <property type="project" value="UniProtKB-SubCell"/>
</dbReference>
<dbReference type="GO" id="GO:0032880">
    <property type="term" value="P:regulation of protein localization"/>
    <property type="evidence" value="ECO:0007669"/>
    <property type="project" value="TreeGrafter"/>
</dbReference>
<dbReference type="STRING" id="6290.A0A3P7TVK0"/>
<comment type="similarity">
    <text evidence="2">Belongs to the TMEM231 family.</text>
</comment>
<keyword evidence="4" id="KW-1003">Cell membrane</keyword>